<dbReference type="EMBL" id="AMWG01000028">
    <property type="protein sequence ID" value="ELP34564.1"/>
    <property type="molecule type" value="Genomic_DNA"/>
</dbReference>
<evidence type="ECO:0000313" key="2">
    <source>
        <dbReference type="EMBL" id="ELP34564.1"/>
    </source>
</evidence>
<protein>
    <submittedName>
        <fullName evidence="2">Uncharacterized protein</fullName>
    </submittedName>
</protein>
<name>L7CJY2_RHOBT</name>
<feature type="region of interest" description="Disordered" evidence="1">
    <location>
        <begin position="1"/>
        <end position="20"/>
    </location>
</feature>
<proteinExistence type="predicted"/>
<dbReference type="PATRIC" id="fig|993516.3.peg.1548"/>
<reference evidence="2 3" key="1">
    <citation type="journal article" date="2013" name="Mar. Genomics">
        <title>Expression of sulfatases in Rhodopirellula baltica and the diversity of sulfatases in the genus Rhodopirellula.</title>
        <authorList>
            <person name="Wegner C.E."/>
            <person name="Richter-Heitmann T."/>
            <person name="Klindworth A."/>
            <person name="Klockow C."/>
            <person name="Richter M."/>
            <person name="Achstetter T."/>
            <person name="Glockner F.O."/>
            <person name="Harder J."/>
        </authorList>
    </citation>
    <scope>NUCLEOTIDE SEQUENCE [LARGE SCALE GENOMIC DNA]</scope>
    <source>
        <strain evidence="2 3">SWK14</strain>
    </source>
</reference>
<accession>L7CJY2</accession>
<dbReference type="Proteomes" id="UP000010959">
    <property type="component" value="Unassembled WGS sequence"/>
</dbReference>
<dbReference type="AlphaFoldDB" id="L7CJY2"/>
<organism evidence="2 3">
    <name type="scientific">Rhodopirellula baltica SWK14</name>
    <dbReference type="NCBI Taxonomy" id="993516"/>
    <lineage>
        <taxon>Bacteria</taxon>
        <taxon>Pseudomonadati</taxon>
        <taxon>Planctomycetota</taxon>
        <taxon>Planctomycetia</taxon>
        <taxon>Pirellulales</taxon>
        <taxon>Pirellulaceae</taxon>
        <taxon>Rhodopirellula</taxon>
    </lineage>
</organism>
<comment type="caution">
    <text evidence="2">The sequence shown here is derived from an EMBL/GenBank/DDBJ whole genome shotgun (WGS) entry which is preliminary data.</text>
</comment>
<gene>
    <name evidence="2" type="ORF">RBSWK_01463</name>
</gene>
<evidence type="ECO:0000313" key="3">
    <source>
        <dbReference type="Proteomes" id="UP000010959"/>
    </source>
</evidence>
<sequence length="49" mass="5260">MMALLTRRMHSHVTDPGSESVGGITRSLAYAAGYDLERLGPLGLQTESL</sequence>
<evidence type="ECO:0000256" key="1">
    <source>
        <dbReference type="SAM" id="MobiDB-lite"/>
    </source>
</evidence>